<feature type="transmembrane region" description="Helical" evidence="6">
    <location>
        <begin position="146"/>
        <end position="166"/>
    </location>
</feature>
<dbReference type="PRINTS" id="PR01035">
    <property type="entry name" value="TCRTETA"/>
</dbReference>
<dbReference type="InterPro" id="IPR036259">
    <property type="entry name" value="MFS_trans_sf"/>
</dbReference>
<dbReference type="GO" id="GO:0016020">
    <property type="term" value="C:membrane"/>
    <property type="evidence" value="ECO:0007669"/>
    <property type="project" value="UniProtKB-SubCell"/>
</dbReference>
<evidence type="ECO:0000256" key="4">
    <source>
        <dbReference type="ARBA" id="ARBA00022989"/>
    </source>
</evidence>
<dbReference type="Proteomes" id="UP000237819">
    <property type="component" value="Unassembled WGS sequence"/>
</dbReference>
<feature type="transmembrane region" description="Helical" evidence="6">
    <location>
        <begin position="55"/>
        <end position="73"/>
    </location>
</feature>
<keyword evidence="5 6" id="KW-0472">Membrane</keyword>
<evidence type="ECO:0000256" key="5">
    <source>
        <dbReference type="ARBA" id="ARBA00023136"/>
    </source>
</evidence>
<keyword evidence="2" id="KW-0813">Transport</keyword>
<evidence type="ECO:0000313" key="9">
    <source>
        <dbReference type="Proteomes" id="UP000237819"/>
    </source>
</evidence>
<proteinExistence type="predicted"/>
<dbReference type="PROSITE" id="PS50850">
    <property type="entry name" value="MFS"/>
    <property type="match status" value="1"/>
</dbReference>
<dbReference type="PANTHER" id="PTHR23504">
    <property type="entry name" value="MAJOR FACILITATOR SUPERFAMILY DOMAIN-CONTAINING PROTEIN 10"/>
    <property type="match status" value="1"/>
</dbReference>
<evidence type="ECO:0000313" key="8">
    <source>
        <dbReference type="EMBL" id="PQO47884.1"/>
    </source>
</evidence>
<feature type="transmembrane region" description="Helical" evidence="6">
    <location>
        <begin position="178"/>
        <end position="196"/>
    </location>
</feature>
<dbReference type="PANTHER" id="PTHR23504:SF15">
    <property type="entry name" value="MAJOR FACILITATOR SUPERFAMILY (MFS) PROFILE DOMAIN-CONTAINING PROTEIN"/>
    <property type="match status" value="1"/>
</dbReference>
<sequence>MSSAAPPSESSSQNRAARGIVFLTVFIDLLGFGMVLPLLPIYADQFVVDESGLEIGLLMASFSAMQFLFAPMWGRLSDRIGRRPVLMIGLLGSVVFYTLFGIGTVMQSMTMLFISRIGAGIAGATISTAQAYIADTTTLEERPKGMALIGMAFGLGFTFGPLFGYLAVPSGTGDPGPWPGYAAAGLSLAALLLAWFKLPESIRSDSASAAKHNFSLSGLKDALSVPSVGMLLLSLFVVVFSFAAFETTLSMLLKGVNEPGVTEQPFSFGFGEVCLTYAYIGFVLALVQGGIVRRIAGKVSEGVLASTGSVLMIGGLLLILKATQDQSVTLLMIALAIVVAGFGFMMPSLNSFISRRSDPEKQGGILGIGQSINSLARILGSALGIPLLKLNILAPFAFSAGVMLLGLLLVILASRGGKDYQEAEPEAG</sequence>
<dbReference type="AlphaFoldDB" id="A0A2S8GV01"/>
<feature type="transmembrane region" description="Helical" evidence="6">
    <location>
        <begin position="392"/>
        <end position="413"/>
    </location>
</feature>
<feature type="transmembrane region" description="Helical" evidence="6">
    <location>
        <begin position="332"/>
        <end position="353"/>
    </location>
</feature>
<dbReference type="CDD" id="cd17330">
    <property type="entry name" value="MFS_SLC46_TetA_like"/>
    <property type="match status" value="1"/>
</dbReference>
<dbReference type="Pfam" id="PF07690">
    <property type="entry name" value="MFS_1"/>
    <property type="match status" value="1"/>
</dbReference>
<gene>
    <name evidence="8" type="ORF">C5Y93_02270</name>
</gene>
<reference evidence="8 9" key="1">
    <citation type="submission" date="2018-02" db="EMBL/GenBank/DDBJ databases">
        <title>Comparative genomes isolates from brazilian mangrove.</title>
        <authorList>
            <person name="Araujo J.E."/>
            <person name="Taketani R.G."/>
            <person name="Silva M.C.P."/>
            <person name="Loureco M.V."/>
            <person name="Andreote F.D."/>
        </authorList>
    </citation>
    <scope>NUCLEOTIDE SEQUENCE [LARGE SCALE GENOMIC DNA]</scope>
    <source>
        <strain evidence="8 9">Nap-Phe MGV</strain>
    </source>
</reference>
<dbReference type="SUPFAM" id="SSF103473">
    <property type="entry name" value="MFS general substrate transporter"/>
    <property type="match status" value="1"/>
</dbReference>
<evidence type="ECO:0000259" key="7">
    <source>
        <dbReference type="PROSITE" id="PS50850"/>
    </source>
</evidence>
<feature type="transmembrane region" description="Helical" evidence="6">
    <location>
        <begin position="20"/>
        <end position="43"/>
    </location>
</feature>
<feature type="transmembrane region" description="Helical" evidence="6">
    <location>
        <begin position="85"/>
        <end position="106"/>
    </location>
</feature>
<evidence type="ECO:0000256" key="1">
    <source>
        <dbReference type="ARBA" id="ARBA00004141"/>
    </source>
</evidence>
<name>A0A2S8GV01_9BACT</name>
<keyword evidence="3 6" id="KW-0812">Transmembrane</keyword>
<dbReference type="EMBL" id="PUHZ01000003">
    <property type="protein sequence ID" value="PQO47884.1"/>
    <property type="molecule type" value="Genomic_DNA"/>
</dbReference>
<organism evidence="8 9">
    <name type="scientific">Blastopirellula marina</name>
    <dbReference type="NCBI Taxonomy" id="124"/>
    <lineage>
        <taxon>Bacteria</taxon>
        <taxon>Pseudomonadati</taxon>
        <taxon>Planctomycetota</taxon>
        <taxon>Planctomycetia</taxon>
        <taxon>Pirellulales</taxon>
        <taxon>Pirellulaceae</taxon>
        <taxon>Blastopirellula</taxon>
    </lineage>
</organism>
<feature type="domain" description="Major facilitator superfamily (MFS) profile" evidence="7">
    <location>
        <begin position="17"/>
        <end position="418"/>
    </location>
</feature>
<comment type="subcellular location">
    <subcellularLocation>
        <location evidence="1">Membrane</location>
        <topology evidence="1">Multi-pass membrane protein</topology>
    </subcellularLocation>
</comment>
<dbReference type="InterPro" id="IPR011701">
    <property type="entry name" value="MFS"/>
</dbReference>
<dbReference type="Gene3D" id="1.20.1250.20">
    <property type="entry name" value="MFS general substrate transporter like domains"/>
    <property type="match status" value="1"/>
</dbReference>
<keyword evidence="4 6" id="KW-1133">Transmembrane helix</keyword>
<feature type="transmembrane region" description="Helical" evidence="6">
    <location>
        <begin position="222"/>
        <end position="245"/>
    </location>
</feature>
<comment type="caution">
    <text evidence="8">The sequence shown here is derived from an EMBL/GenBank/DDBJ whole genome shotgun (WGS) entry which is preliminary data.</text>
</comment>
<evidence type="ECO:0000256" key="3">
    <source>
        <dbReference type="ARBA" id="ARBA00022692"/>
    </source>
</evidence>
<dbReference type="OrthoDB" id="9793283at2"/>
<feature type="transmembrane region" description="Helical" evidence="6">
    <location>
        <begin position="112"/>
        <end position="134"/>
    </location>
</feature>
<dbReference type="GO" id="GO:0022857">
    <property type="term" value="F:transmembrane transporter activity"/>
    <property type="evidence" value="ECO:0007669"/>
    <property type="project" value="InterPro"/>
</dbReference>
<feature type="transmembrane region" description="Helical" evidence="6">
    <location>
        <begin position="365"/>
        <end position="386"/>
    </location>
</feature>
<protein>
    <submittedName>
        <fullName evidence="8">MFS transporter</fullName>
    </submittedName>
</protein>
<dbReference type="RefSeq" id="WP_105333756.1">
    <property type="nucleotide sequence ID" value="NZ_PUHZ01000003.1"/>
</dbReference>
<dbReference type="InterPro" id="IPR001958">
    <property type="entry name" value="Tet-R_TetA/multi-R_MdtG-like"/>
</dbReference>
<feature type="transmembrane region" description="Helical" evidence="6">
    <location>
        <begin position="265"/>
        <end position="287"/>
    </location>
</feature>
<accession>A0A2S8GV01</accession>
<evidence type="ECO:0000256" key="2">
    <source>
        <dbReference type="ARBA" id="ARBA00022448"/>
    </source>
</evidence>
<evidence type="ECO:0000256" key="6">
    <source>
        <dbReference type="SAM" id="Phobius"/>
    </source>
</evidence>
<dbReference type="InterPro" id="IPR020846">
    <property type="entry name" value="MFS_dom"/>
</dbReference>
<feature type="transmembrane region" description="Helical" evidence="6">
    <location>
        <begin position="299"/>
        <end position="320"/>
    </location>
</feature>